<proteinExistence type="predicted"/>
<dbReference type="Proteomes" id="UP000655443">
    <property type="component" value="Unassembled WGS sequence"/>
</dbReference>
<evidence type="ECO:0000313" key="3">
    <source>
        <dbReference type="Proteomes" id="UP000655443"/>
    </source>
</evidence>
<dbReference type="Pfam" id="PF13091">
    <property type="entry name" value="PLDc_2"/>
    <property type="match status" value="1"/>
</dbReference>
<dbReference type="GO" id="GO:0006793">
    <property type="term" value="P:phosphorus metabolic process"/>
    <property type="evidence" value="ECO:0007669"/>
    <property type="project" value="UniProtKB-ARBA"/>
</dbReference>
<dbReference type="Gene3D" id="3.30.870.10">
    <property type="entry name" value="Endonuclease Chain A"/>
    <property type="match status" value="1"/>
</dbReference>
<name>A0A919D5B6_9ACTN</name>
<dbReference type="EMBL" id="BMVG01000028">
    <property type="protein sequence ID" value="GHE11395.1"/>
    <property type="molecule type" value="Genomic_DNA"/>
</dbReference>
<protein>
    <recommendedName>
        <fullName evidence="1">PLD phosphodiesterase domain-containing protein</fullName>
    </recommendedName>
</protein>
<dbReference type="GO" id="GO:0003824">
    <property type="term" value="F:catalytic activity"/>
    <property type="evidence" value="ECO:0007669"/>
    <property type="project" value="InterPro"/>
</dbReference>
<organism evidence="2 3">
    <name type="scientific">Streptomyces alanosinicus</name>
    <dbReference type="NCBI Taxonomy" id="68171"/>
    <lineage>
        <taxon>Bacteria</taxon>
        <taxon>Bacillati</taxon>
        <taxon>Actinomycetota</taxon>
        <taxon>Actinomycetes</taxon>
        <taxon>Kitasatosporales</taxon>
        <taxon>Streptomycetaceae</taxon>
        <taxon>Streptomyces</taxon>
    </lineage>
</organism>
<gene>
    <name evidence="2" type="ORF">GCM10010339_71060</name>
</gene>
<accession>A0A919D5B6</accession>
<feature type="domain" description="PLD phosphodiesterase" evidence="1">
    <location>
        <begin position="217"/>
        <end position="239"/>
    </location>
</feature>
<sequence length="275" mass="28805">MARVLEPLRPLVSLLQQAADPVRVAAAATSLAAAGATAAKVIEQVAHAVTDQRLVPHALVHAGVLREDGHLTESAPLLLAQAHAMVAMSVEDNWDLVLTVPTFLRDSLSTMSRDNGGPGLPLDTEPTLRMVAESAQDRLVMAAPYLHPSFVAALAPALADLLANGGRAVLITRALGVSAPKRSDANVDSVSILLEAAGANGGRLKICSWDEAGLGVHFKVLLADEHLAYVGSANLTPGGTSSHAEAGVLLRGRRVRSLSRWLHVVADELIRRSLA</sequence>
<dbReference type="SUPFAM" id="SSF56024">
    <property type="entry name" value="Phospholipase D/nuclease"/>
    <property type="match status" value="1"/>
</dbReference>
<evidence type="ECO:0000259" key="1">
    <source>
        <dbReference type="PROSITE" id="PS50035"/>
    </source>
</evidence>
<dbReference type="CDD" id="cd00138">
    <property type="entry name" value="PLDc_SF"/>
    <property type="match status" value="1"/>
</dbReference>
<dbReference type="InterPro" id="IPR001736">
    <property type="entry name" value="PLipase_D/transphosphatidylase"/>
</dbReference>
<reference evidence="2" key="2">
    <citation type="submission" date="2020-09" db="EMBL/GenBank/DDBJ databases">
        <authorList>
            <person name="Sun Q."/>
            <person name="Ohkuma M."/>
        </authorList>
    </citation>
    <scope>NUCLEOTIDE SEQUENCE</scope>
    <source>
        <strain evidence="2">JCM 4714</strain>
    </source>
</reference>
<comment type="caution">
    <text evidence="2">The sequence shown here is derived from an EMBL/GenBank/DDBJ whole genome shotgun (WGS) entry which is preliminary data.</text>
</comment>
<dbReference type="InterPro" id="IPR025202">
    <property type="entry name" value="PLD-like_dom"/>
</dbReference>
<dbReference type="PROSITE" id="PS50035">
    <property type="entry name" value="PLD"/>
    <property type="match status" value="1"/>
</dbReference>
<evidence type="ECO:0000313" key="2">
    <source>
        <dbReference type="EMBL" id="GHE11395.1"/>
    </source>
</evidence>
<keyword evidence="3" id="KW-1185">Reference proteome</keyword>
<reference evidence="2" key="1">
    <citation type="journal article" date="2014" name="Int. J. Syst. Evol. Microbiol.">
        <title>Complete genome sequence of Corynebacterium casei LMG S-19264T (=DSM 44701T), isolated from a smear-ripened cheese.</title>
        <authorList>
            <consortium name="US DOE Joint Genome Institute (JGI-PGF)"/>
            <person name="Walter F."/>
            <person name="Albersmeier A."/>
            <person name="Kalinowski J."/>
            <person name="Ruckert C."/>
        </authorList>
    </citation>
    <scope>NUCLEOTIDE SEQUENCE</scope>
    <source>
        <strain evidence="2">JCM 4714</strain>
    </source>
</reference>
<dbReference type="RefSeq" id="WP_189957735.1">
    <property type="nucleotide sequence ID" value="NZ_BMVG01000028.1"/>
</dbReference>
<dbReference type="AlphaFoldDB" id="A0A919D5B6"/>